<dbReference type="InterPro" id="IPR017609">
    <property type="entry name" value="Xanthine_dehydrogenase_dsu"/>
</dbReference>
<dbReference type="InterPro" id="IPR046867">
    <property type="entry name" value="AldOxase/xan_DH_MoCoBD2"/>
</dbReference>
<dbReference type="InterPro" id="IPR008274">
    <property type="entry name" value="AldOxase/xan_DH_MoCoBD1"/>
</dbReference>
<evidence type="ECO:0000259" key="1">
    <source>
        <dbReference type="SMART" id="SM01008"/>
    </source>
</evidence>
<protein>
    <submittedName>
        <fullName evidence="2">Xanthine dehydrogenase D subunit</fullName>
    </submittedName>
</protein>
<dbReference type="Gene3D" id="3.90.1170.50">
    <property type="entry name" value="Aldehyde oxidase/xanthine dehydrogenase, a/b hammerhead"/>
    <property type="match status" value="1"/>
</dbReference>
<feature type="domain" description="Aldehyde oxidase/xanthine dehydrogenase a/b hammerhead" evidence="1">
    <location>
        <begin position="23"/>
        <end position="129"/>
    </location>
</feature>
<keyword evidence="3" id="KW-1185">Reference proteome</keyword>
<dbReference type="Pfam" id="PF20256">
    <property type="entry name" value="MoCoBD_2"/>
    <property type="match status" value="1"/>
</dbReference>
<dbReference type="PANTHER" id="PTHR11908:SF157">
    <property type="entry name" value="XANTHINE DEHYDROGENASE SUBUNIT D-RELATED"/>
    <property type="match status" value="1"/>
</dbReference>
<dbReference type="SUPFAM" id="SSF56003">
    <property type="entry name" value="Molybdenum cofactor-binding domain"/>
    <property type="match status" value="1"/>
</dbReference>
<comment type="caution">
    <text evidence="2">The sequence shown here is derived from an EMBL/GenBank/DDBJ whole genome shotgun (WGS) entry which is preliminary data.</text>
</comment>
<gene>
    <name evidence="2" type="ORF">JOC48_001610</name>
</gene>
<dbReference type="InterPro" id="IPR000674">
    <property type="entry name" value="Ald_Oxase/Xan_DH_a/b"/>
</dbReference>
<dbReference type="InterPro" id="IPR036856">
    <property type="entry name" value="Ald_Oxase/Xan_DH_a/b_sf"/>
</dbReference>
<dbReference type="PANTHER" id="PTHR11908">
    <property type="entry name" value="XANTHINE DEHYDROGENASE"/>
    <property type="match status" value="1"/>
</dbReference>
<evidence type="ECO:0000313" key="2">
    <source>
        <dbReference type="EMBL" id="MBM7571127.1"/>
    </source>
</evidence>
<dbReference type="Pfam" id="PF01315">
    <property type="entry name" value="Ald_Xan_dh_C"/>
    <property type="match status" value="1"/>
</dbReference>
<dbReference type="Pfam" id="PF02738">
    <property type="entry name" value="MoCoBD_1"/>
    <property type="match status" value="1"/>
</dbReference>
<dbReference type="InterPro" id="IPR016208">
    <property type="entry name" value="Ald_Oxase/xanthine_DH-like"/>
</dbReference>
<reference evidence="2 3" key="1">
    <citation type="submission" date="2021-01" db="EMBL/GenBank/DDBJ databases">
        <title>Genomic Encyclopedia of Type Strains, Phase IV (KMG-IV): sequencing the most valuable type-strain genomes for metagenomic binning, comparative biology and taxonomic classification.</title>
        <authorList>
            <person name="Goeker M."/>
        </authorList>
    </citation>
    <scope>NUCLEOTIDE SEQUENCE [LARGE SCALE GENOMIC DNA]</scope>
    <source>
        <strain evidence="2 3">DSM 23711</strain>
    </source>
</reference>
<dbReference type="SUPFAM" id="SSF54665">
    <property type="entry name" value="CO dehydrogenase molybdoprotein N-domain-like"/>
    <property type="match status" value="1"/>
</dbReference>
<dbReference type="Gene3D" id="3.30.365.10">
    <property type="entry name" value="Aldehyde oxidase/xanthine dehydrogenase, molybdopterin binding domain"/>
    <property type="match status" value="5"/>
</dbReference>
<sequence>MSQQANKYTRNHRVRPDGAAKVTGELKYLTDLKREHMLYGKIVRSAYPHANILSINTKDAEQLPGVEAVITYKDVPGLNGFGIVMPDQPVLCQDKVRYVGDAVAAVAAKSPEIAERAVKLIRVEYDPLPTLDSPEKALEVDAPLLHQKGNILHQASYQKGDVEKGFEKCIDIVEQTYHVPRQMHTYMETEGGVIVPEANGAITVLVGTQHGYKDRFQLSRILNIPEEKIRIVSSPIGGSFGGKDELNIQPYAAILALKTARPVKIHQTRKESVISGIKRHPMKITMKTGVDEHGKIIAHQVKIIADTGAYSTLGPAVLDFAVEHATGPYVIENVNTEGVSVFTNNGVSGEFRGFGGNQVAFALEGQIDRLAEKLQMDPIDFRRMNLRKRDDVGPLGHRIAKTNGASEVLEGIASLYQDKKTNQEPERWKKRGTGIAITMHGGGLGYGRLDPAGGRLSLNEDGKIEIAFGFEEFGQGILAVIEMIVTEELGVSADDLSIVIGDTSLVPPSGSTTASRGTSMVWHAVQRMKTHFTEEIIQSAAKQLNISQKHLRMGKGGIYSDQYHSKPLLTYKQLVKHTSSAIVTNTSFDFPTTPDEVDGGHFLYTFSGVMAQVEIDLLTGKVKVIDLDQVIAAGPVVNKIGYRGQIEGGGVMSLGYTLMEEAFMQEGKYITENLDSYLIPSIQDVPFALGVEAIESLDDGDVYGPRGVGEIGSVAVAPAITKAVHNAIGYWANKLPISSEEILNASGKRSVTSWMKVGQ</sequence>
<organism evidence="2 3">
    <name type="scientific">Aquibacillus albus</name>
    <dbReference type="NCBI Taxonomy" id="1168171"/>
    <lineage>
        <taxon>Bacteria</taxon>
        <taxon>Bacillati</taxon>
        <taxon>Bacillota</taxon>
        <taxon>Bacilli</taxon>
        <taxon>Bacillales</taxon>
        <taxon>Bacillaceae</taxon>
        <taxon>Aquibacillus</taxon>
    </lineage>
</organism>
<dbReference type="InterPro" id="IPR037165">
    <property type="entry name" value="AldOxase/xan_DH_Mopterin-bd_sf"/>
</dbReference>
<dbReference type="EMBL" id="JAFBDR010000007">
    <property type="protein sequence ID" value="MBM7571127.1"/>
    <property type="molecule type" value="Genomic_DNA"/>
</dbReference>
<dbReference type="SMART" id="SM01008">
    <property type="entry name" value="Ald_Xan_dh_C"/>
    <property type="match status" value="1"/>
</dbReference>
<dbReference type="RefSeq" id="WP_204498552.1">
    <property type="nucleotide sequence ID" value="NZ_JAFBDR010000007.1"/>
</dbReference>
<name>A0ABS2MZ24_9BACI</name>
<evidence type="ECO:0000313" key="3">
    <source>
        <dbReference type="Proteomes" id="UP001296943"/>
    </source>
</evidence>
<proteinExistence type="predicted"/>
<dbReference type="NCBIfam" id="TIGR03196">
    <property type="entry name" value="pucD"/>
    <property type="match status" value="1"/>
</dbReference>
<accession>A0ABS2MZ24</accession>
<dbReference type="Proteomes" id="UP001296943">
    <property type="component" value="Unassembled WGS sequence"/>
</dbReference>